<dbReference type="InterPro" id="IPR050638">
    <property type="entry name" value="AA-Vitamin_Transporters"/>
</dbReference>
<feature type="transmembrane region" description="Helical" evidence="6">
    <location>
        <begin position="265"/>
        <end position="285"/>
    </location>
</feature>
<evidence type="ECO:0000256" key="5">
    <source>
        <dbReference type="ARBA" id="ARBA00023136"/>
    </source>
</evidence>
<feature type="transmembrane region" description="Helical" evidence="6">
    <location>
        <begin position="47"/>
        <end position="67"/>
    </location>
</feature>
<name>A0ABX0Z0T4_STRTL</name>
<feature type="transmembrane region" description="Helical" evidence="6">
    <location>
        <begin position="170"/>
        <end position="190"/>
    </location>
</feature>
<feature type="domain" description="EamA" evidence="7">
    <location>
        <begin position="22"/>
        <end position="156"/>
    </location>
</feature>
<feature type="domain" description="EamA" evidence="7">
    <location>
        <begin position="171"/>
        <end position="307"/>
    </location>
</feature>
<evidence type="ECO:0000256" key="6">
    <source>
        <dbReference type="SAM" id="Phobius"/>
    </source>
</evidence>
<dbReference type="InterPro" id="IPR000620">
    <property type="entry name" value="EamA_dom"/>
</dbReference>
<sequence length="329" mass="33986">MTPSSGAPQAPARPHLIHAHFHLLVTMVLFGTAFTGSKAVVGQMPHQTAAAFRFGGGALVLLVVLAVTRRASRERPAFSWREAVRAGLVGLVGVFGYNVFFFWGLALAPSVDGTILVPVLSPVLTTAVLLVTRQERASAARVAGLGLGLAGAAIFLLGADDGTGLDGSRLTGDLVFLAGSACWAVYSIASKKLLGGMDHVRATAYGTCAGAVALILLAVPSMASLRWSDVPTGTWLTLACLAVGPTAVAYVFYYRGLGSVGPSTATMLMFTVPVFGVASSVLVLGESFTPLQDIGTVVLLAGAVVAVTDGRVPWARRRSATVPVPVDDR</sequence>
<dbReference type="SUPFAM" id="SSF103481">
    <property type="entry name" value="Multidrug resistance efflux transporter EmrE"/>
    <property type="match status" value="2"/>
</dbReference>
<comment type="caution">
    <text evidence="8">The sequence shown here is derived from an EMBL/GenBank/DDBJ whole genome shotgun (WGS) entry which is preliminary data.</text>
</comment>
<dbReference type="InterPro" id="IPR037185">
    <property type="entry name" value="EmrE-like"/>
</dbReference>
<feature type="transmembrane region" description="Helical" evidence="6">
    <location>
        <begin position="139"/>
        <end position="158"/>
    </location>
</feature>
<dbReference type="Gene3D" id="1.10.3730.20">
    <property type="match status" value="1"/>
</dbReference>
<gene>
    <name evidence="8" type="ORF">HCJ95_22400</name>
</gene>
<dbReference type="RefSeq" id="WP_125495994.1">
    <property type="nucleotide sequence ID" value="NZ_BMVZ01000027.1"/>
</dbReference>
<evidence type="ECO:0000259" key="7">
    <source>
        <dbReference type="Pfam" id="PF00892"/>
    </source>
</evidence>
<organism evidence="8 9">
    <name type="scientific">Streptomyces thermoviolaceus subsp. thermoviolaceus</name>
    <dbReference type="NCBI Taxonomy" id="66860"/>
    <lineage>
        <taxon>Bacteria</taxon>
        <taxon>Bacillati</taxon>
        <taxon>Actinomycetota</taxon>
        <taxon>Actinomycetes</taxon>
        <taxon>Kitasatosporales</taxon>
        <taxon>Streptomycetaceae</taxon>
        <taxon>Streptomyces</taxon>
    </lineage>
</organism>
<comment type="similarity">
    <text evidence="2">Belongs to the EamA transporter family.</text>
</comment>
<feature type="transmembrane region" description="Helical" evidence="6">
    <location>
        <begin position="202"/>
        <end position="223"/>
    </location>
</feature>
<dbReference type="PANTHER" id="PTHR32322">
    <property type="entry name" value="INNER MEMBRANE TRANSPORTER"/>
    <property type="match status" value="1"/>
</dbReference>
<keyword evidence="9" id="KW-1185">Reference proteome</keyword>
<evidence type="ECO:0000256" key="1">
    <source>
        <dbReference type="ARBA" id="ARBA00004141"/>
    </source>
</evidence>
<dbReference type="Proteomes" id="UP000635996">
    <property type="component" value="Unassembled WGS sequence"/>
</dbReference>
<evidence type="ECO:0000256" key="4">
    <source>
        <dbReference type="ARBA" id="ARBA00022989"/>
    </source>
</evidence>
<accession>A0ABX0Z0T4</accession>
<feature type="transmembrane region" description="Helical" evidence="6">
    <location>
        <begin position="21"/>
        <end position="41"/>
    </location>
</feature>
<dbReference type="EMBL" id="JAATEL010000030">
    <property type="protein sequence ID" value="NJP16951.1"/>
    <property type="molecule type" value="Genomic_DNA"/>
</dbReference>
<evidence type="ECO:0000313" key="9">
    <source>
        <dbReference type="Proteomes" id="UP000635996"/>
    </source>
</evidence>
<keyword evidence="5 6" id="KW-0472">Membrane</keyword>
<dbReference type="Pfam" id="PF00892">
    <property type="entry name" value="EamA"/>
    <property type="match status" value="2"/>
</dbReference>
<dbReference type="PANTHER" id="PTHR32322:SF2">
    <property type="entry name" value="EAMA DOMAIN-CONTAINING PROTEIN"/>
    <property type="match status" value="1"/>
</dbReference>
<evidence type="ECO:0000256" key="3">
    <source>
        <dbReference type="ARBA" id="ARBA00022692"/>
    </source>
</evidence>
<proteinExistence type="inferred from homology"/>
<keyword evidence="3 6" id="KW-0812">Transmembrane</keyword>
<evidence type="ECO:0000313" key="8">
    <source>
        <dbReference type="EMBL" id="NJP16951.1"/>
    </source>
</evidence>
<evidence type="ECO:0000256" key="2">
    <source>
        <dbReference type="ARBA" id="ARBA00007362"/>
    </source>
</evidence>
<protein>
    <submittedName>
        <fullName evidence="8">DMT family transporter</fullName>
    </submittedName>
</protein>
<feature type="transmembrane region" description="Helical" evidence="6">
    <location>
        <begin position="88"/>
        <end position="108"/>
    </location>
</feature>
<keyword evidence="4 6" id="KW-1133">Transmembrane helix</keyword>
<comment type="subcellular location">
    <subcellularLocation>
        <location evidence="1">Membrane</location>
        <topology evidence="1">Multi-pass membrane protein</topology>
    </subcellularLocation>
</comment>
<feature type="transmembrane region" description="Helical" evidence="6">
    <location>
        <begin position="114"/>
        <end position="132"/>
    </location>
</feature>
<feature type="transmembrane region" description="Helical" evidence="6">
    <location>
        <begin position="235"/>
        <end position="253"/>
    </location>
</feature>
<feature type="transmembrane region" description="Helical" evidence="6">
    <location>
        <begin position="291"/>
        <end position="308"/>
    </location>
</feature>
<reference evidence="8 9" key="1">
    <citation type="submission" date="2020-03" db="EMBL/GenBank/DDBJ databases">
        <title>WGS of actinomycetes isolated from Thailand.</title>
        <authorList>
            <person name="Thawai C."/>
        </authorList>
    </citation>
    <scope>NUCLEOTIDE SEQUENCE [LARGE SCALE GENOMIC DNA]</scope>
    <source>
        <strain evidence="8 9">NBRC 13905</strain>
    </source>
</reference>